<evidence type="ECO:0008006" key="5">
    <source>
        <dbReference type="Google" id="ProtNLM"/>
    </source>
</evidence>
<feature type="chain" id="PRO_5039521394" description="Secreted protein" evidence="2">
    <location>
        <begin position="23"/>
        <end position="90"/>
    </location>
</feature>
<evidence type="ECO:0000313" key="4">
    <source>
        <dbReference type="Proteomes" id="UP000828390"/>
    </source>
</evidence>
<comment type="caution">
    <text evidence="3">The sequence shown here is derived from an EMBL/GenBank/DDBJ whole genome shotgun (WGS) entry which is preliminary data.</text>
</comment>
<name>A0A9D4IZX6_DREPO</name>
<proteinExistence type="predicted"/>
<evidence type="ECO:0000313" key="3">
    <source>
        <dbReference type="EMBL" id="KAH3790552.1"/>
    </source>
</evidence>
<gene>
    <name evidence="3" type="ORF">DPMN_168754</name>
</gene>
<dbReference type="AlphaFoldDB" id="A0A9D4IZX6"/>
<dbReference type="Proteomes" id="UP000828390">
    <property type="component" value="Unassembled WGS sequence"/>
</dbReference>
<evidence type="ECO:0000256" key="1">
    <source>
        <dbReference type="SAM" id="MobiDB-lite"/>
    </source>
</evidence>
<evidence type="ECO:0000256" key="2">
    <source>
        <dbReference type="SAM" id="SignalP"/>
    </source>
</evidence>
<dbReference type="EMBL" id="JAIWYP010000008">
    <property type="protein sequence ID" value="KAH3790552.1"/>
    <property type="molecule type" value="Genomic_DNA"/>
</dbReference>
<protein>
    <recommendedName>
        <fullName evidence="5">Secreted protein</fullName>
    </recommendedName>
</protein>
<keyword evidence="4" id="KW-1185">Reference proteome</keyword>
<feature type="region of interest" description="Disordered" evidence="1">
    <location>
        <begin position="69"/>
        <end position="90"/>
    </location>
</feature>
<sequence>MQGCLRLPFLSLLTIYLNGPEAKRNPVVTLEMILFFSISDAGKDQLGSGQLARPSRTINRRKNKVLRTNVSNDNKGGTRIGSARSAFHQL</sequence>
<feature type="signal peptide" evidence="2">
    <location>
        <begin position="1"/>
        <end position="22"/>
    </location>
</feature>
<reference evidence="3" key="1">
    <citation type="journal article" date="2019" name="bioRxiv">
        <title>The Genome of the Zebra Mussel, Dreissena polymorpha: A Resource for Invasive Species Research.</title>
        <authorList>
            <person name="McCartney M.A."/>
            <person name="Auch B."/>
            <person name="Kono T."/>
            <person name="Mallez S."/>
            <person name="Zhang Y."/>
            <person name="Obille A."/>
            <person name="Becker A."/>
            <person name="Abrahante J.E."/>
            <person name="Garbe J."/>
            <person name="Badalamenti J.P."/>
            <person name="Herman A."/>
            <person name="Mangelson H."/>
            <person name="Liachko I."/>
            <person name="Sullivan S."/>
            <person name="Sone E.D."/>
            <person name="Koren S."/>
            <person name="Silverstein K.A.T."/>
            <person name="Beckman K.B."/>
            <person name="Gohl D.M."/>
        </authorList>
    </citation>
    <scope>NUCLEOTIDE SEQUENCE</scope>
    <source>
        <strain evidence="3">Duluth1</strain>
        <tissue evidence="3">Whole animal</tissue>
    </source>
</reference>
<reference evidence="3" key="2">
    <citation type="submission" date="2020-11" db="EMBL/GenBank/DDBJ databases">
        <authorList>
            <person name="McCartney M.A."/>
            <person name="Auch B."/>
            <person name="Kono T."/>
            <person name="Mallez S."/>
            <person name="Becker A."/>
            <person name="Gohl D.M."/>
            <person name="Silverstein K.A.T."/>
            <person name="Koren S."/>
            <person name="Bechman K.B."/>
            <person name="Herman A."/>
            <person name="Abrahante J.E."/>
            <person name="Garbe J."/>
        </authorList>
    </citation>
    <scope>NUCLEOTIDE SEQUENCE</scope>
    <source>
        <strain evidence="3">Duluth1</strain>
        <tissue evidence="3">Whole animal</tissue>
    </source>
</reference>
<keyword evidence="2" id="KW-0732">Signal</keyword>
<accession>A0A9D4IZX6</accession>
<organism evidence="3 4">
    <name type="scientific">Dreissena polymorpha</name>
    <name type="common">Zebra mussel</name>
    <name type="synonym">Mytilus polymorpha</name>
    <dbReference type="NCBI Taxonomy" id="45954"/>
    <lineage>
        <taxon>Eukaryota</taxon>
        <taxon>Metazoa</taxon>
        <taxon>Spiralia</taxon>
        <taxon>Lophotrochozoa</taxon>
        <taxon>Mollusca</taxon>
        <taxon>Bivalvia</taxon>
        <taxon>Autobranchia</taxon>
        <taxon>Heteroconchia</taxon>
        <taxon>Euheterodonta</taxon>
        <taxon>Imparidentia</taxon>
        <taxon>Neoheterodontei</taxon>
        <taxon>Myida</taxon>
        <taxon>Dreissenoidea</taxon>
        <taxon>Dreissenidae</taxon>
        <taxon>Dreissena</taxon>
    </lineage>
</organism>